<organism evidence="1 2">
    <name type="scientific">Chenopodium quinoa</name>
    <name type="common">Quinoa</name>
    <dbReference type="NCBI Taxonomy" id="63459"/>
    <lineage>
        <taxon>Eukaryota</taxon>
        <taxon>Viridiplantae</taxon>
        <taxon>Streptophyta</taxon>
        <taxon>Embryophyta</taxon>
        <taxon>Tracheophyta</taxon>
        <taxon>Spermatophyta</taxon>
        <taxon>Magnoliopsida</taxon>
        <taxon>eudicotyledons</taxon>
        <taxon>Gunneridae</taxon>
        <taxon>Pentapetalae</taxon>
        <taxon>Caryophyllales</taxon>
        <taxon>Chenopodiaceae</taxon>
        <taxon>Chenopodioideae</taxon>
        <taxon>Atripliceae</taxon>
        <taxon>Chenopodium</taxon>
    </lineage>
</organism>
<keyword evidence="2" id="KW-1185">Reference proteome</keyword>
<name>A0A803L0N3_CHEQI</name>
<evidence type="ECO:0000313" key="2">
    <source>
        <dbReference type="Proteomes" id="UP000596660"/>
    </source>
</evidence>
<reference evidence="1" key="1">
    <citation type="journal article" date="2017" name="Nature">
        <title>The genome of Chenopodium quinoa.</title>
        <authorList>
            <person name="Jarvis D.E."/>
            <person name="Ho Y.S."/>
            <person name="Lightfoot D.J."/>
            <person name="Schmoeckel S.M."/>
            <person name="Li B."/>
            <person name="Borm T.J.A."/>
            <person name="Ohyanagi H."/>
            <person name="Mineta K."/>
            <person name="Michell C.T."/>
            <person name="Saber N."/>
            <person name="Kharbatia N.M."/>
            <person name="Rupper R.R."/>
            <person name="Sharp A.R."/>
            <person name="Dally N."/>
            <person name="Boughton B.A."/>
            <person name="Woo Y.H."/>
            <person name="Gao G."/>
            <person name="Schijlen E.G.W.M."/>
            <person name="Guo X."/>
            <person name="Momin A.A."/>
            <person name="Negrao S."/>
            <person name="Al-Babili S."/>
            <person name="Gehring C."/>
            <person name="Roessner U."/>
            <person name="Jung C."/>
            <person name="Murphy K."/>
            <person name="Arold S.T."/>
            <person name="Gojobori T."/>
            <person name="van der Linden C.G."/>
            <person name="van Loo E.N."/>
            <person name="Jellen E.N."/>
            <person name="Maughan P.J."/>
            <person name="Tester M."/>
        </authorList>
    </citation>
    <scope>NUCLEOTIDE SEQUENCE [LARGE SCALE GENOMIC DNA]</scope>
    <source>
        <strain evidence="1">cv. PI 614886</strain>
    </source>
</reference>
<evidence type="ECO:0000313" key="1">
    <source>
        <dbReference type="EnsemblPlants" id="AUR62005421-RA:cds"/>
    </source>
</evidence>
<protein>
    <submittedName>
        <fullName evidence="1">Uncharacterized protein</fullName>
    </submittedName>
</protein>
<dbReference type="EnsemblPlants" id="AUR62005421-RA">
    <property type="protein sequence ID" value="AUR62005421-RA:cds"/>
    <property type="gene ID" value="AUR62005421"/>
</dbReference>
<proteinExistence type="predicted"/>
<sequence>MASLRVLYLSYVNLRELHFTSPSIEKLVLILSSCTDFVGKPYSLDCPNLKIPHIDIGVFHWGYKAYMKGYDDIVDMSSKDLTECKGCLCFRITVMVWSWESGPPVVVQSLAAADNGLVYYGLLCRFGPDHYQYHNLSLLTICMWLWNVVCTHFADLH</sequence>
<accession>A0A803L0N3</accession>
<dbReference type="Gramene" id="AUR62005421-RA">
    <property type="protein sequence ID" value="AUR62005421-RA:cds"/>
    <property type="gene ID" value="AUR62005421"/>
</dbReference>
<reference evidence="1" key="2">
    <citation type="submission" date="2021-03" db="UniProtKB">
        <authorList>
            <consortium name="EnsemblPlants"/>
        </authorList>
    </citation>
    <scope>IDENTIFICATION</scope>
</reference>
<dbReference type="Proteomes" id="UP000596660">
    <property type="component" value="Unplaced"/>
</dbReference>
<dbReference type="AlphaFoldDB" id="A0A803L0N3"/>